<reference evidence="1 2" key="1">
    <citation type="journal article" date="2016" name="Nat. Commun.">
        <title>Thousands of microbial genomes shed light on interconnected biogeochemical processes in an aquifer system.</title>
        <authorList>
            <person name="Anantharaman K."/>
            <person name="Brown C.T."/>
            <person name="Hug L.A."/>
            <person name="Sharon I."/>
            <person name="Castelle C.J."/>
            <person name="Probst A.J."/>
            <person name="Thomas B.C."/>
            <person name="Singh A."/>
            <person name="Wilkins M.J."/>
            <person name="Karaoz U."/>
            <person name="Brodie E.L."/>
            <person name="Williams K.H."/>
            <person name="Hubbard S.S."/>
            <person name="Banfield J.F."/>
        </authorList>
    </citation>
    <scope>NUCLEOTIDE SEQUENCE [LARGE SCALE GENOMIC DNA]</scope>
</reference>
<evidence type="ECO:0000313" key="2">
    <source>
        <dbReference type="Proteomes" id="UP000178199"/>
    </source>
</evidence>
<gene>
    <name evidence="1" type="ORF">A2429_00515</name>
</gene>
<dbReference type="AlphaFoldDB" id="A0A1G2Q2Y1"/>
<comment type="caution">
    <text evidence="1">The sequence shown here is derived from an EMBL/GenBank/DDBJ whole genome shotgun (WGS) entry which is preliminary data.</text>
</comment>
<protein>
    <submittedName>
        <fullName evidence="1">Uncharacterized protein</fullName>
    </submittedName>
</protein>
<name>A0A1G2Q2Y1_9BACT</name>
<dbReference type="EMBL" id="MHTD01000050">
    <property type="protein sequence ID" value="OHA54930.1"/>
    <property type="molecule type" value="Genomic_DNA"/>
</dbReference>
<accession>A0A1G2Q2Y1</accession>
<proteinExistence type="predicted"/>
<evidence type="ECO:0000313" key="1">
    <source>
        <dbReference type="EMBL" id="OHA54930.1"/>
    </source>
</evidence>
<organism evidence="1 2">
    <name type="scientific">Candidatus Veblenbacteria bacterium RIFOXYC1_FULL_42_9</name>
    <dbReference type="NCBI Taxonomy" id="1802427"/>
    <lineage>
        <taxon>Bacteria</taxon>
        <taxon>Candidatus Vebleniibacteriota</taxon>
    </lineage>
</organism>
<sequence>MLRVEKILFALMGLVLILGGVWVFQGWQSWRELGTLSTPDGQLLNYSQAKQAEDPTNPCLPPAGYTEATWREHMSHHPDQYKQCLGG</sequence>
<dbReference type="Proteomes" id="UP000178199">
    <property type="component" value="Unassembled WGS sequence"/>
</dbReference>